<reference evidence="4 5" key="1">
    <citation type="submission" date="2014-07" db="EMBL/GenBank/DDBJ databases">
        <title>Complete Genome Sequence of Dyella japonica Strain A8 Isolated from Malaysian Tropical Soil.</title>
        <authorList>
            <person name="Hui R.K.H."/>
            <person name="Chen J.-W."/>
            <person name="Chan K.-G."/>
            <person name="Leung F.C.C."/>
        </authorList>
    </citation>
    <scope>NUCLEOTIDE SEQUENCE [LARGE SCALE GENOMIC DNA]</scope>
    <source>
        <strain evidence="4 5">A8</strain>
    </source>
</reference>
<proteinExistence type="predicted"/>
<dbReference type="InterPro" id="IPR015797">
    <property type="entry name" value="NUDIX_hydrolase-like_dom_sf"/>
</dbReference>
<dbReference type="GO" id="GO:0016787">
    <property type="term" value="F:hydrolase activity"/>
    <property type="evidence" value="ECO:0007669"/>
    <property type="project" value="UniProtKB-KW"/>
</dbReference>
<dbReference type="PROSITE" id="PS51462">
    <property type="entry name" value="NUDIX"/>
    <property type="match status" value="1"/>
</dbReference>
<evidence type="ECO:0000313" key="4">
    <source>
        <dbReference type="EMBL" id="AIF48871.1"/>
    </source>
</evidence>
<dbReference type="RefSeq" id="WP_019466887.1">
    <property type="nucleotide sequence ID" value="NZ_ALOY01000179.1"/>
</dbReference>
<comment type="cofactor">
    <cofactor evidence="1">
        <name>Mg(2+)</name>
        <dbReference type="ChEBI" id="CHEBI:18420"/>
    </cofactor>
</comment>
<evidence type="ECO:0000256" key="2">
    <source>
        <dbReference type="ARBA" id="ARBA00022801"/>
    </source>
</evidence>
<dbReference type="Gene3D" id="3.90.79.10">
    <property type="entry name" value="Nucleoside Triphosphate Pyrophosphohydrolase"/>
    <property type="match status" value="1"/>
</dbReference>
<evidence type="ECO:0000313" key="5">
    <source>
        <dbReference type="Proteomes" id="UP000027987"/>
    </source>
</evidence>
<feature type="domain" description="Nudix hydrolase" evidence="3">
    <location>
        <begin position="7"/>
        <end position="141"/>
    </location>
</feature>
<organism evidence="4 5">
    <name type="scientific">Dyella japonica A8</name>
    <dbReference type="NCBI Taxonomy" id="1217721"/>
    <lineage>
        <taxon>Bacteria</taxon>
        <taxon>Pseudomonadati</taxon>
        <taxon>Pseudomonadota</taxon>
        <taxon>Gammaproteobacteria</taxon>
        <taxon>Lysobacterales</taxon>
        <taxon>Rhodanobacteraceae</taxon>
        <taxon>Dyella</taxon>
    </lineage>
</organism>
<dbReference type="HOGENOM" id="CLU_037162_9_3_6"/>
<dbReference type="PATRIC" id="fig|1217721.7.peg.3553"/>
<dbReference type="Proteomes" id="UP000027987">
    <property type="component" value="Chromosome"/>
</dbReference>
<dbReference type="Pfam" id="PF00293">
    <property type="entry name" value="NUDIX"/>
    <property type="match status" value="1"/>
</dbReference>
<keyword evidence="2" id="KW-0378">Hydrolase</keyword>
<dbReference type="SUPFAM" id="SSF55811">
    <property type="entry name" value="Nudix"/>
    <property type="match status" value="1"/>
</dbReference>
<sequence>MSRQRFPLTSSVFVILHDEGRVLLLRRRNTGWKDGYLSLPAGSHDGGEPLAAAAARELNEETGVVVEPQALRLAHLMHCRSGDSDAEWLGAFFRADAWSGEPRLMEANKHDHLGWYEAARLPDEVIPYTAQGIACALNGMPYSDFGWSDAG</sequence>
<gene>
    <name evidence="4" type="ORF">HY57_17300</name>
</gene>
<dbReference type="PROSITE" id="PS00893">
    <property type="entry name" value="NUDIX_BOX"/>
    <property type="match status" value="1"/>
</dbReference>
<dbReference type="EMBL" id="CP008884">
    <property type="protein sequence ID" value="AIF48871.1"/>
    <property type="molecule type" value="Genomic_DNA"/>
</dbReference>
<dbReference type="PANTHER" id="PTHR43046:SF16">
    <property type="entry name" value="ADP-RIBOSE PYROPHOSPHATASE YJHB-RELATED"/>
    <property type="match status" value="1"/>
</dbReference>
<dbReference type="PANTHER" id="PTHR43046">
    <property type="entry name" value="GDP-MANNOSE MANNOSYL HYDROLASE"/>
    <property type="match status" value="1"/>
</dbReference>
<evidence type="ECO:0000256" key="1">
    <source>
        <dbReference type="ARBA" id="ARBA00001946"/>
    </source>
</evidence>
<dbReference type="AlphaFoldDB" id="A0A075K3T0"/>
<dbReference type="OrthoDB" id="9761969at2"/>
<dbReference type="InterPro" id="IPR000086">
    <property type="entry name" value="NUDIX_hydrolase_dom"/>
</dbReference>
<evidence type="ECO:0000259" key="3">
    <source>
        <dbReference type="PROSITE" id="PS51462"/>
    </source>
</evidence>
<protein>
    <recommendedName>
        <fullName evidence="3">Nudix hydrolase domain-containing protein</fullName>
    </recommendedName>
</protein>
<keyword evidence="5" id="KW-1185">Reference proteome</keyword>
<dbReference type="STRING" id="1217721.HY57_17300"/>
<name>A0A075K3T0_9GAMM</name>
<accession>A0A075K3T0</accession>
<dbReference type="InterPro" id="IPR020084">
    <property type="entry name" value="NUDIX_hydrolase_CS"/>
</dbReference>
<dbReference type="KEGG" id="dja:HY57_17300"/>
<dbReference type="CDD" id="cd04683">
    <property type="entry name" value="NUDIX_Hydrolase"/>
    <property type="match status" value="1"/>
</dbReference>